<dbReference type="Proteomes" id="UP001165962">
    <property type="component" value="Unassembled WGS sequence"/>
</dbReference>
<dbReference type="EMBL" id="JAAOIW010000005">
    <property type="protein sequence ID" value="NHN31191.1"/>
    <property type="molecule type" value="Genomic_DNA"/>
</dbReference>
<reference evidence="1" key="1">
    <citation type="submission" date="2020-03" db="EMBL/GenBank/DDBJ databases">
        <title>Draft sequencing of Paenibacilllus sp. S3N08.</title>
        <authorList>
            <person name="Kim D.-U."/>
        </authorList>
    </citation>
    <scope>NUCLEOTIDE SEQUENCE</scope>
    <source>
        <strain evidence="1">S3N08</strain>
    </source>
</reference>
<accession>A0ABX0J5X1</accession>
<organism evidence="1 2">
    <name type="scientific">Paenibacillus agricola</name>
    <dbReference type="NCBI Taxonomy" id="2716264"/>
    <lineage>
        <taxon>Bacteria</taxon>
        <taxon>Bacillati</taxon>
        <taxon>Bacillota</taxon>
        <taxon>Bacilli</taxon>
        <taxon>Bacillales</taxon>
        <taxon>Paenibacillaceae</taxon>
        <taxon>Paenibacillus</taxon>
    </lineage>
</organism>
<protein>
    <recommendedName>
        <fullName evidence="3">SprT-like domain-containing protein</fullName>
    </recommendedName>
</protein>
<comment type="caution">
    <text evidence="1">The sequence shown here is derived from an EMBL/GenBank/DDBJ whole genome shotgun (WGS) entry which is preliminary data.</text>
</comment>
<keyword evidence="2" id="KW-1185">Reference proteome</keyword>
<evidence type="ECO:0000313" key="1">
    <source>
        <dbReference type="EMBL" id="NHN31191.1"/>
    </source>
</evidence>
<name>A0ABX0J5X1_9BACL</name>
<evidence type="ECO:0008006" key="3">
    <source>
        <dbReference type="Google" id="ProtNLM"/>
    </source>
</evidence>
<proteinExistence type="predicted"/>
<sequence length="140" mass="16318">MTLDELYAEASMLSRRHWGVPFTGHIELVNRVWHNYNGKFVWKRSDPNAVPLIRMSRHRNAERMRSAVLGTLLHELVHWRLATEGIPHRDVNDEFIAECVRVGAPISGSTSAQNAYREYQAKRRYEERTGRKYDEAEAIV</sequence>
<gene>
    <name evidence="1" type="ORF">G9U52_15230</name>
</gene>
<evidence type="ECO:0000313" key="2">
    <source>
        <dbReference type="Proteomes" id="UP001165962"/>
    </source>
</evidence>